<comment type="caution">
    <text evidence="5">The sequence shown here is derived from an EMBL/GenBank/DDBJ whole genome shotgun (WGS) entry which is preliminary data.</text>
</comment>
<feature type="compositionally biased region" description="Low complexity" evidence="3">
    <location>
        <begin position="425"/>
        <end position="436"/>
    </location>
</feature>
<protein>
    <recommendedName>
        <fullName evidence="4">Ras-binding domain-containing protein</fullName>
    </recommendedName>
</protein>
<feature type="region of interest" description="Disordered" evidence="3">
    <location>
        <begin position="238"/>
        <end position="296"/>
    </location>
</feature>
<dbReference type="InterPro" id="IPR029458">
    <property type="entry name" value="Ras-bd_By2"/>
</dbReference>
<accession>A0A1R0H323</accession>
<dbReference type="Proteomes" id="UP000187455">
    <property type="component" value="Unassembled WGS sequence"/>
</dbReference>
<keyword evidence="2" id="KW-0418">Kinase</keyword>
<feature type="compositionally biased region" description="Polar residues" evidence="3">
    <location>
        <begin position="40"/>
        <end position="84"/>
    </location>
</feature>
<feature type="region of interest" description="Disordered" evidence="3">
    <location>
        <begin position="99"/>
        <end position="118"/>
    </location>
</feature>
<feature type="compositionally biased region" description="Polar residues" evidence="3">
    <location>
        <begin position="253"/>
        <end position="296"/>
    </location>
</feature>
<dbReference type="EMBL" id="LSSL01000882">
    <property type="protein sequence ID" value="OLY83483.1"/>
    <property type="molecule type" value="Genomic_DNA"/>
</dbReference>
<dbReference type="Gene3D" id="3.10.20.90">
    <property type="entry name" value="Phosphatidylinositol 3-kinase Catalytic Subunit, Chain A, domain 1"/>
    <property type="match status" value="1"/>
</dbReference>
<feature type="compositionally biased region" description="Pro residues" evidence="3">
    <location>
        <begin position="240"/>
        <end position="249"/>
    </location>
</feature>
<feature type="domain" description="Ras-binding" evidence="4">
    <location>
        <begin position="130"/>
        <end position="214"/>
    </location>
</feature>
<dbReference type="STRING" id="133383.A0A1R0H323"/>
<keyword evidence="1" id="KW-0808">Transferase</keyword>
<feature type="region of interest" description="Disordered" evidence="3">
    <location>
        <begin position="14"/>
        <end position="87"/>
    </location>
</feature>
<reference evidence="5 6" key="1">
    <citation type="journal article" date="2016" name="Mol. Biol. Evol.">
        <title>Genome-Wide Survey of Gut Fungi (Harpellales) Reveals the First Horizontally Transferred Ubiquitin Gene from a Mosquito Host.</title>
        <authorList>
            <person name="Wang Y."/>
            <person name="White M.M."/>
            <person name="Kvist S."/>
            <person name="Moncalvo J.M."/>
        </authorList>
    </citation>
    <scope>NUCLEOTIDE SEQUENCE [LARGE SCALE GENOMIC DNA]</scope>
    <source>
        <strain evidence="5 6">ALG-7-W6</strain>
    </source>
</reference>
<evidence type="ECO:0000313" key="5">
    <source>
        <dbReference type="EMBL" id="OLY83483.1"/>
    </source>
</evidence>
<gene>
    <name evidence="5" type="ORF">AYI68_g2378</name>
</gene>
<feature type="region of interest" description="Disordered" evidence="3">
    <location>
        <begin position="422"/>
        <end position="456"/>
    </location>
</feature>
<keyword evidence="6" id="KW-1185">Reference proteome</keyword>
<sequence length="489" mass="54623">MTIETVPNPRIIDISSFYSPKSSPNESPTDSIVDSAKLPETTTRLDSKNAFSTDLNSKTGSSFKSSDNRYPTDQISQNQFSTPNRKLLDKGIQEISLSRAMDLDSNKSGSSGSSSRHELIGQGIDSMKSISVIGPHGETKFVGIEASESGKDILYSALNSFGLMGDKDKDKYAIFHVSGEQGGARMLSHSQLYKICTQNNLPKTEKFFLKKRHQLTIVPPSAQRDAELQRAIEKLETALLPPPPPPPGSSSPYKQTNPYSPQSKSLYSPNSSSIYNSKKASYSSRQQYSNPKMSPFMFNQDSTRISIKGVGSIEKIHSFFGQRPPSEQVHNNLAKFFPGNEAKARNSIMRRNLNNSKKSFSPRNYQDSNFNGNSTYHSKNKTKEYKSRTISEKIQNKPYYTFNENPITNSYIKKTSENYEEYSLDDSSTSSLSNSEDLVENPNPPASTTHHNILPPIPTDSDFEIPQLKMTGKSKYKSLNPYILKYLLV</sequence>
<proteinExistence type="predicted"/>
<dbReference type="OrthoDB" id="266718at2759"/>
<name>A0A1R0H323_9FUNG</name>
<feature type="region of interest" description="Disordered" evidence="3">
    <location>
        <begin position="353"/>
        <end position="388"/>
    </location>
</feature>
<organism evidence="5 6">
    <name type="scientific">Smittium mucronatum</name>
    <dbReference type="NCBI Taxonomy" id="133383"/>
    <lineage>
        <taxon>Eukaryota</taxon>
        <taxon>Fungi</taxon>
        <taxon>Fungi incertae sedis</taxon>
        <taxon>Zoopagomycota</taxon>
        <taxon>Kickxellomycotina</taxon>
        <taxon>Harpellomycetes</taxon>
        <taxon>Harpellales</taxon>
        <taxon>Legeriomycetaceae</taxon>
        <taxon>Smittium</taxon>
    </lineage>
</organism>
<dbReference type="AlphaFoldDB" id="A0A1R0H323"/>
<feature type="compositionally biased region" description="Polar residues" evidence="3">
    <location>
        <begin position="16"/>
        <end position="32"/>
    </location>
</feature>
<feature type="compositionally biased region" description="Polar residues" evidence="3">
    <location>
        <begin position="353"/>
        <end position="377"/>
    </location>
</feature>
<dbReference type="Pfam" id="PF14847">
    <property type="entry name" value="Ras_bdg_2"/>
    <property type="match status" value="1"/>
</dbReference>
<evidence type="ECO:0000256" key="2">
    <source>
        <dbReference type="ARBA" id="ARBA00022777"/>
    </source>
</evidence>
<evidence type="ECO:0000256" key="3">
    <source>
        <dbReference type="SAM" id="MobiDB-lite"/>
    </source>
</evidence>
<evidence type="ECO:0000259" key="4">
    <source>
        <dbReference type="Pfam" id="PF14847"/>
    </source>
</evidence>
<evidence type="ECO:0000256" key="1">
    <source>
        <dbReference type="ARBA" id="ARBA00022679"/>
    </source>
</evidence>
<dbReference type="GO" id="GO:0016301">
    <property type="term" value="F:kinase activity"/>
    <property type="evidence" value="ECO:0007669"/>
    <property type="project" value="UniProtKB-KW"/>
</dbReference>
<evidence type="ECO:0000313" key="6">
    <source>
        <dbReference type="Proteomes" id="UP000187455"/>
    </source>
</evidence>